<evidence type="ECO:0000256" key="8">
    <source>
        <dbReference type="ARBA" id="ARBA00022801"/>
    </source>
</evidence>
<evidence type="ECO:0000256" key="9">
    <source>
        <dbReference type="ARBA" id="ARBA00022960"/>
    </source>
</evidence>
<feature type="domain" description="Peptidase S11 D-Ala-D-Ala carboxypeptidase A C-terminal" evidence="16">
    <location>
        <begin position="274"/>
        <end position="365"/>
    </location>
</feature>
<keyword evidence="5 17" id="KW-0121">Carboxypeptidase</keyword>
<dbReference type="SUPFAM" id="SSF69189">
    <property type="entry name" value="Penicillin-binding protein associated domain"/>
    <property type="match status" value="1"/>
</dbReference>
<dbReference type="InterPro" id="IPR037167">
    <property type="entry name" value="Peptidase_S11_C_sf"/>
</dbReference>
<feature type="binding site" evidence="14">
    <location>
        <position position="224"/>
    </location>
    <ligand>
        <name>substrate</name>
    </ligand>
</feature>
<comment type="similarity">
    <text evidence="3 15">Belongs to the peptidase S11 family.</text>
</comment>
<dbReference type="RefSeq" id="WP_101299821.1">
    <property type="nucleotide sequence ID" value="NZ_CP025197.1"/>
</dbReference>
<evidence type="ECO:0000256" key="4">
    <source>
        <dbReference type="ARBA" id="ARBA00012448"/>
    </source>
</evidence>
<dbReference type="SUPFAM" id="SSF56601">
    <property type="entry name" value="beta-lactamase/transpeptidase-like"/>
    <property type="match status" value="1"/>
</dbReference>
<reference evidence="18 20" key="2">
    <citation type="journal article" date="2018" name="Syst. Appl. Microbiol.">
        <title>Characterization and high-quality draft genome sequence of Herbivorax saccincola A7, an anaerobic, alkaliphilic, thermophilic, cellulolytic, and xylanolytic bacterium.</title>
        <authorList>
            <person name="Aikawa S."/>
            <person name="Baramee S."/>
            <person name="Sermsathanaswadi J."/>
            <person name="Thianheng P."/>
            <person name="Tachaapaikoon C."/>
            <person name="Shikata A."/>
            <person name="Waeonukul R."/>
            <person name="Pason P."/>
            <person name="Ratanakhanokchai K."/>
            <person name="Kosugi A."/>
        </authorList>
    </citation>
    <scope>NUCLEOTIDE SEQUENCE [LARGE SCALE GENOMIC DNA]</scope>
    <source>
        <strain evidence="18 20">A7</strain>
    </source>
</reference>
<comment type="function">
    <text evidence="1">Removes C-terminal D-alanyl residues from sugar-peptide cell wall precursors.</text>
</comment>
<feature type="active site" description="Proton acceptor" evidence="13">
    <location>
        <position position="65"/>
    </location>
</feature>
<dbReference type="InterPro" id="IPR012338">
    <property type="entry name" value="Beta-lactam/transpept-like"/>
</dbReference>
<feature type="active site" description="Acyl-ester intermediate" evidence="13">
    <location>
        <position position="62"/>
    </location>
</feature>
<dbReference type="PANTHER" id="PTHR21581">
    <property type="entry name" value="D-ALANYL-D-ALANINE CARBOXYPEPTIDASE"/>
    <property type="match status" value="1"/>
</dbReference>
<keyword evidence="10" id="KW-0573">Peptidoglycan synthesis</keyword>
<dbReference type="InterPro" id="IPR012907">
    <property type="entry name" value="Peptidase_S11_C"/>
</dbReference>
<evidence type="ECO:0000256" key="7">
    <source>
        <dbReference type="ARBA" id="ARBA00022729"/>
    </source>
</evidence>
<dbReference type="Gene3D" id="3.40.710.10">
    <property type="entry name" value="DD-peptidase/beta-lactamase superfamily"/>
    <property type="match status" value="1"/>
</dbReference>
<dbReference type="GO" id="GO:0009252">
    <property type="term" value="P:peptidoglycan biosynthetic process"/>
    <property type="evidence" value="ECO:0007669"/>
    <property type="project" value="UniProtKB-UniPathway"/>
</dbReference>
<proteinExistence type="inferred from homology"/>
<evidence type="ECO:0000256" key="12">
    <source>
        <dbReference type="ARBA" id="ARBA00034000"/>
    </source>
</evidence>
<dbReference type="KEGG" id="hsc:HVS_05110"/>
<feature type="active site" evidence="13">
    <location>
        <position position="122"/>
    </location>
</feature>
<name>A0A2K9ECL4_9FIRM</name>
<sequence length="385" mass="42664">MNNFKIFKKLSGIIILLVIVFNFHANAFAQFETAAGSAILMEASTGEILYEKNSDVPLPPASITKVMTLLIAFEAIEQGLVDWNDDVSISEKAWRMEGSKMFLQVGDKVKLGDIITGISVVSANDGCVALAEHLYGSENAFVNVMNQRAKELGMTNSTFKNSSGLPSEGHVMSAKDIAILSRFIIENYPEILELESQREFTYNNIRQFNRNPLLGVFEGADGLKTGWTEEAGYCLVGTAKQDDIRMISVVLNTKSEQERFETSQELLTYGFRNFKKADFVEAGEIIETLNVKNGTKETVSLVANDSISLVIPVSREKDIEIITSFDDETVKAPVKKGEVLGKVEVVLDDKVLASSDLSASEDVSRLGFFKILIRNIINFFKFFSK</sequence>
<dbReference type="InterPro" id="IPR015956">
    <property type="entry name" value="Peniciliin-bd_prot_C_sf"/>
</dbReference>
<dbReference type="Pfam" id="PF07943">
    <property type="entry name" value="PBP5_C"/>
    <property type="match status" value="1"/>
</dbReference>
<evidence type="ECO:0000256" key="13">
    <source>
        <dbReference type="PIRSR" id="PIRSR618044-1"/>
    </source>
</evidence>
<dbReference type="GO" id="GO:0006508">
    <property type="term" value="P:proteolysis"/>
    <property type="evidence" value="ECO:0007669"/>
    <property type="project" value="UniProtKB-KW"/>
</dbReference>
<evidence type="ECO:0000256" key="15">
    <source>
        <dbReference type="RuleBase" id="RU004016"/>
    </source>
</evidence>
<evidence type="ECO:0000313" key="17">
    <source>
        <dbReference type="EMBL" id="AUG56955.1"/>
    </source>
</evidence>
<evidence type="ECO:0000313" key="20">
    <source>
        <dbReference type="Proteomes" id="UP000239720"/>
    </source>
</evidence>
<organism evidence="17 19">
    <name type="scientific">Acetivibrio saccincola</name>
    <dbReference type="NCBI Taxonomy" id="1677857"/>
    <lineage>
        <taxon>Bacteria</taxon>
        <taxon>Bacillati</taxon>
        <taxon>Bacillota</taxon>
        <taxon>Clostridia</taxon>
        <taxon>Eubacteriales</taxon>
        <taxon>Oscillospiraceae</taxon>
        <taxon>Acetivibrio</taxon>
    </lineage>
</organism>
<evidence type="ECO:0000259" key="16">
    <source>
        <dbReference type="SMART" id="SM00936"/>
    </source>
</evidence>
<keyword evidence="9" id="KW-0133">Cell shape</keyword>
<dbReference type="GO" id="GO:0009002">
    <property type="term" value="F:serine-type D-Ala-D-Ala carboxypeptidase activity"/>
    <property type="evidence" value="ECO:0007669"/>
    <property type="project" value="UniProtKB-EC"/>
</dbReference>
<dbReference type="Pfam" id="PF00768">
    <property type="entry name" value="Peptidase_S11"/>
    <property type="match status" value="1"/>
</dbReference>
<gene>
    <name evidence="17" type="primary">dacC</name>
    <name evidence="18" type="ORF">B9R14_09665</name>
    <name evidence="17" type="ORF">HVS_05110</name>
</gene>
<dbReference type="EMBL" id="CP025197">
    <property type="protein sequence ID" value="AUG56955.1"/>
    <property type="molecule type" value="Genomic_DNA"/>
</dbReference>
<dbReference type="GO" id="GO:0071555">
    <property type="term" value="P:cell wall organization"/>
    <property type="evidence" value="ECO:0007669"/>
    <property type="project" value="UniProtKB-KW"/>
</dbReference>
<dbReference type="Proteomes" id="UP000233534">
    <property type="component" value="Chromosome"/>
</dbReference>
<dbReference type="OrthoDB" id="1701915at2"/>
<evidence type="ECO:0000256" key="14">
    <source>
        <dbReference type="PIRSR" id="PIRSR618044-2"/>
    </source>
</evidence>
<evidence type="ECO:0000256" key="1">
    <source>
        <dbReference type="ARBA" id="ARBA00003217"/>
    </source>
</evidence>
<dbReference type="PANTHER" id="PTHR21581:SF6">
    <property type="entry name" value="TRAFFICKING PROTEIN PARTICLE COMPLEX SUBUNIT 12"/>
    <property type="match status" value="1"/>
</dbReference>
<dbReference type="Proteomes" id="UP000239720">
    <property type="component" value="Unassembled WGS sequence"/>
</dbReference>
<dbReference type="UniPathway" id="UPA00219"/>
<evidence type="ECO:0000256" key="3">
    <source>
        <dbReference type="ARBA" id="ARBA00007164"/>
    </source>
</evidence>
<evidence type="ECO:0000313" key="18">
    <source>
        <dbReference type="EMBL" id="PQQ66978.1"/>
    </source>
</evidence>
<dbReference type="EC" id="3.4.16.4" evidence="4"/>
<keyword evidence="6" id="KW-0645">Protease</keyword>
<dbReference type="InterPro" id="IPR018044">
    <property type="entry name" value="Peptidase_S11"/>
</dbReference>
<dbReference type="EMBL" id="NEMB01000003">
    <property type="protein sequence ID" value="PQQ66978.1"/>
    <property type="molecule type" value="Genomic_DNA"/>
</dbReference>
<dbReference type="PRINTS" id="PR00725">
    <property type="entry name" value="DADACBPTASE1"/>
</dbReference>
<accession>A0A2K9ECL4</accession>
<comment type="pathway">
    <text evidence="2">Cell wall biogenesis; peptidoglycan biosynthesis.</text>
</comment>
<evidence type="ECO:0000256" key="11">
    <source>
        <dbReference type="ARBA" id="ARBA00023316"/>
    </source>
</evidence>
<keyword evidence="8 17" id="KW-0378">Hydrolase</keyword>
<evidence type="ECO:0000256" key="5">
    <source>
        <dbReference type="ARBA" id="ARBA00022645"/>
    </source>
</evidence>
<evidence type="ECO:0000313" key="19">
    <source>
        <dbReference type="Proteomes" id="UP000233534"/>
    </source>
</evidence>
<keyword evidence="11" id="KW-0961">Cell wall biogenesis/degradation</keyword>
<dbReference type="SMART" id="SM00936">
    <property type="entry name" value="PBP5_C"/>
    <property type="match status" value="1"/>
</dbReference>
<reference evidence="17 19" key="1">
    <citation type="submission" date="2017-12" db="EMBL/GenBank/DDBJ databases">
        <title>Complete genome sequence of Herbivorax saccincola GGR1, a novel Cellulosome-producing hydrolytic bacterium in a thermophilic biogas plant, established by Illumina and Nanopore MinION sequencing.</title>
        <authorList>
            <person name="Pechtl A."/>
            <person name="Ruckert C."/>
            <person name="Koeck D.E."/>
            <person name="Maus I."/>
            <person name="Winkler A."/>
            <person name="Kalinowski J."/>
            <person name="Puhler A."/>
            <person name="Schwarz W.W."/>
            <person name="Zverlov V.V."/>
            <person name="Schluter A."/>
            <person name="Liebl W."/>
        </authorList>
    </citation>
    <scope>NUCLEOTIDE SEQUENCE [LARGE SCALE GENOMIC DNA]</scope>
    <source>
        <strain evidence="17">GGR1</strain>
        <strain evidence="19">SR1</strain>
    </source>
</reference>
<dbReference type="GO" id="GO:0008360">
    <property type="term" value="P:regulation of cell shape"/>
    <property type="evidence" value="ECO:0007669"/>
    <property type="project" value="UniProtKB-KW"/>
</dbReference>
<evidence type="ECO:0000256" key="10">
    <source>
        <dbReference type="ARBA" id="ARBA00022984"/>
    </source>
</evidence>
<dbReference type="InterPro" id="IPR001967">
    <property type="entry name" value="Peptidase_S11_N"/>
</dbReference>
<dbReference type="Gene3D" id="2.60.410.10">
    <property type="entry name" value="D-Ala-D-Ala carboxypeptidase, C-terminal domain"/>
    <property type="match status" value="1"/>
</dbReference>
<dbReference type="AlphaFoldDB" id="A0A2K9ECL4"/>
<evidence type="ECO:0000256" key="6">
    <source>
        <dbReference type="ARBA" id="ARBA00022670"/>
    </source>
</evidence>
<comment type="catalytic activity">
    <reaction evidence="12">
        <text>Preferential cleavage: (Ac)2-L-Lys-D-Ala-|-D-Ala. Also transpeptidation of peptidyl-alanyl moieties that are N-acyl substituents of D-alanine.</text>
        <dbReference type="EC" id="3.4.16.4"/>
    </reaction>
</comment>
<keyword evidence="7" id="KW-0732">Signal</keyword>
<keyword evidence="19" id="KW-1185">Reference proteome</keyword>
<protein>
    <recommendedName>
        <fullName evidence="4">serine-type D-Ala-D-Ala carboxypeptidase</fullName>
        <ecNumber evidence="4">3.4.16.4</ecNumber>
    </recommendedName>
</protein>
<evidence type="ECO:0000256" key="2">
    <source>
        <dbReference type="ARBA" id="ARBA00004752"/>
    </source>
</evidence>